<organism evidence="3 4">
    <name type="scientific">Marinobacter suaedae</name>
    <dbReference type="NCBI Taxonomy" id="3057675"/>
    <lineage>
        <taxon>Bacteria</taxon>
        <taxon>Pseudomonadati</taxon>
        <taxon>Pseudomonadota</taxon>
        <taxon>Gammaproteobacteria</taxon>
        <taxon>Pseudomonadales</taxon>
        <taxon>Marinobacteraceae</taxon>
        <taxon>Marinobacter</taxon>
    </lineage>
</organism>
<dbReference type="Proteomes" id="UP001168640">
    <property type="component" value="Unassembled WGS sequence"/>
</dbReference>
<name>A0ABT8VX79_9GAMM</name>
<protein>
    <recommendedName>
        <fullName evidence="5">DUF883 family protein</fullName>
    </recommendedName>
</protein>
<feature type="coiled-coil region" evidence="1">
    <location>
        <begin position="3"/>
        <end position="37"/>
    </location>
</feature>
<evidence type="ECO:0000256" key="2">
    <source>
        <dbReference type="SAM" id="Phobius"/>
    </source>
</evidence>
<feature type="transmembrane region" description="Helical" evidence="2">
    <location>
        <begin position="88"/>
        <end position="105"/>
    </location>
</feature>
<accession>A0ABT8VX79</accession>
<dbReference type="RefSeq" id="WP_302908761.1">
    <property type="nucleotide sequence ID" value="NZ_JAUMIS010000001.1"/>
</dbReference>
<evidence type="ECO:0000313" key="3">
    <source>
        <dbReference type="EMBL" id="MDO3720604.1"/>
    </source>
</evidence>
<evidence type="ECO:0008006" key="5">
    <source>
        <dbReference type="Google" id="ProtNLM"/>
    </source>
</evidence>
<keyword evidence="1" id="KW-0175">Coiled coil</keyword>
<keyword evidence="2" id="KW-0812">Transmembrane</keyword>
<proteinExistence type="predicted"/>
<comment type="caution">
    <text evidence="3">The sequence shown here is derived from an EMBL/GenBank/DDBJ whole genome shotgun (WGS) entry which is preliminary data.</text>
</comment>
<dbReference type="EMBL" id="JAUMIS010000001">
    <property type="protein sequence ID" value="MDO3720604.1"/>
    <property type="molecule type" value="Genomic_DNA"/>
</dbReference>
<gene>
    <name evidence="3" type="ORF">QVZ43_02650</name>
</gene>
<evidence type="ECO:0000256" key="1">
    <source>
        <dbReference type="SAM" id="Coils"/>
    </source>
</evidence>
<keyword evidence="4" id="KW-1185">Reference proteome</keyword>
<evidence type="ECO:0000313" key="4">
    <source>
        <dbReference type="Proteomes" id="UP001168640"/>
    </source>
</evidence>
<reference evidence="3" key="1">
    <citation type="submission" date="2023-07" db="EMBL/GenBank/DDBJ databases">
        <title>Marinobacter sp. chi1 genome sequencing and assembly.</title>
        <authorList>
            <person name="Park S."/>
        </authorList>
    </citation>
    <scope>NUCLEOTIDE SEQUENCE</scope>
    <source>
        <strain evidence="3">Chi1</strain>
    </source>
</reference>
<keyword evidence="2" id="KW-1133">Transmembrane helix</keyword>
<sequence length="107" mass="12162">MEAKSGQDEYSQVKQDLQQLRDDLAKLTRAVTEEQKGNISSLRDEIRRESQAAFDQVRQKGNEAVDRAKNAGDKAIHDVERKIEERPLLSVIIMFLIGVLVGKLLDR</sequence>
<keyword evidence="2" id="KW-0472">Membrane</keyword>